<dbReference type="InterPro" id="IPR009836">
    <property type="entry name" value="GRDP-like"/>
</dbReference>
<organism evidence="1 2">
    <name type="scientific">Rugamonas brunnea</name>
    <dbReference type="NCBI Taxonomy" id="2758569"/>
    <lineage>
        <taxon>Bacteria</taxon>
        <taxon>Pseudomonadati</taxon>
        <taxon>Pseudomonadota</taxon>
        <taxon>Betaproteobacteria</taxon>
        <taxon>Burkholderiales</taxon>
        <taxon>Oxalobacteraceae</taxon>
        <taxon>Telluria group</taxon>
        <taxon>Rugamonas</taxon>
    </lineage>
</organism>
<name>A0A7W2EQX4_9BURK</name>
<comment type="caution">
    <text evidence="1">The sequence shown here is derived from an EMBL/GenBank/DDBJ whole genome shotgun (WGS) entry which is preliminary data.</text>
</comment>
<evidence type="ECO:0000313" key="1">
    <source>
        <dbReference type="EMBL" id="MBA5636951.1"/>
    </source>
</evidence>
<proteinExistence type="predicted"/>
<dbReference type="AlphaFoldDB" id="A0A7W2EQX4"/>
<dbReference type="PANTHER" id="PTHR34365">
    <property type="entry name" value="ENOLASE (DUF1399)"/>
    <property type="match status" value="1"/>
</dbReference>
<sequence>MISHDSFQAIADLDLEPIKVKLMHEESGEGWSLEQVNAVEFEYRRFLYLMKTFPHEQTAPLMDVDIFWHYHILDTMKYAADCEAVFGYFLHHFPYIGLRGEDDEQVHHRVGERMRELYEATFGESYDRSARPAYSGAAVQAGGAETAYSGAATRQAGETAYSGAQTVAYSGAATQQAKQTAYSGAQAVAYSGAATKQARETAYSGAQTVAYSGAATRQAQQTAYSGAQTAYSGAATRQAKETAYSGAQTVAHSGAAISDANANKMAYSGLQAEQQTAYSGAAVAAQPDSMYTVRPRLSA</sequence>
<dbReference type="Pfam" id="PF07173">
    <property type="entry name" value="GRDP-like"/>
    <property type="match status" value="1"/>
</dbReference>
<dbReference type="Proteomes" id="UP000534388">
    <property type="component" value="Unassembled WGS sequence"/>
</dbReference>
<dbReference type="EMBL" id="JACEZT010000004">
    <property type="protein sequence ID" value="MBA5636951.1"/>
    <property type="molecule type" value="Genomic_DNA"/>
</dbReference>
<protein>
    <submittedName>
        <fullName evidence="1">Glycine-rich domain-containing protein-like</fullName>
    </submittedName>
</protein>
<evidence type="ECO:0000313" key="2">
    <source>
        <dbReference type="Proteomes" id="UP000534388"/>
    </source>
</evidence>
<reference evidence="1 2" key="1">
    <citation type="submission" date="2020-07" db="EMBL/GenBank/DDBJ databases">
        <title>Novel species isolated from subtropical streams in China.</title>
        <authorList>
            <person name="Lu H."/>
        </authorList>
    </citation>
    <scope>NUCLEOTIDE SEQUENCE [LARGE SCALE GENOMIC DNA]</scope>
    <source>
        <strain evidence="1 2">LX20W</strain>
    </source>
</reference>
<accession>A0A7W2EQX4</accession>
<keyword evidence="2" id="KW-1185">Reference proteome</keyword>
<dbReference type="PANTHER" id="PTHR34365:SF7">
    <property type="entry name" value="GLYCINE-RICH DOMAIN-CONTAINING PROTEIN 1"/>
    <property type="match status" value="1"/>
</dbReference>
<dbReference type="RefSeq" id="WP_182161144.1">
    <property type="nucleotide sequence ID" value="NZ_JACEZT010000004.1"/>
</dbReference>
<gene>
    <name evidence="1" type="ORF">H3H37_07780</name>
</gene>